<reference evidence="2 3" key="1">
    <citation type="submission" date="2024-04" db="EMBL/GenBank/DDBJ databases">
        <authorList>
            <consortium name="Genoscope - CEA"/>
            <person name="William W."/>
        </authorList>
    </citation>
    <scope>NUCLEOTIDE SEQUENCE [LARGE SCALE GENOMIC DNA]</scope>
</reference>
<keyword evidence="1" id="KW-0732">Signal</keyword>
<sequence>MKTLLTVMILVSISHALLIWSGSKRFINWRIDRQADRKEQDTDLSNEVYDVITDTLTKAREGMNATDLFTASETVSSLADAHRKEVPAEEIDDLIKKIST</sequence>
<dbReference type="EMBL" id="CAXITT010000483">
    <property type="protein sequence ID" value="CAL1542389.1"/>
    <property type="molecule type" value="Genomic_DNA"/>
</dbReference>
<gene>
    <name evidence="2" type="ORF">GSLYS_00015983001</name>
</gene>
<dbReference type="Proteomes" id="UP001497497">
    <property type="component" value="Unassembled WGS sequence"/>
</dbReference>
<organism evidence="2 3">
    <name type="scientific">Lymnaea stagnalis</name>
    <name type="common">Great pond snail</name>
    <name type="synonym">Helix stagnalis</name>
    <dbReference type="NCBI Taxonomy" id="6523"/>
    <lineage>
        <taxon>Eukaryota</taxon>
        <taxon>Metazoa</taxon>
        <taxon>Spiralia</taxon>
        <taxon>Lophotrochozoa</taxon>
        <taxon>Mollusca</taxon>
        <taxon>Gastropoda</taxon>
        <taxon>Heterobranchia</taxon>
        <taxon>Euthyneura</taxon>
        <taxon>Panpulmonata</taxon>
        <taxon>Hygrophila</taxon>
        <taxon>Lymnaeoidea</taxon>
        <taxon>Lymnaeidae</taxon>
        <taxon>Lymnaea</taxon>
    </lineage>
</organism>
<comment type="caution">
    <text evidence="2">The sequence shown here is derived from an EMBL/GenBank/DDBJ whole genome shotgun (WGS) entry which is preliminary data.</text>
</comment>
<feature type="signal peptide" evidence="1">
    <location>
        <begin position="1"/>
        <end position="16"/>
    </location>
</feature>
<evidence type="ECO:0000313" key="3">
    <source>
        <dbReference type="Proteomes" id="UP001497497"/>
    </source>
</evidence>
<dbReference type="AlphaFoldDB" id="A0AAV2I860"/>
<accession>A0AAV2I860</accession>
<feature type="chain" id="PRO_5043898227" evidence="1">
    <location>
        <begin position="17"/>
        <end position="100"/>
    </location>
</feature>
<evidence type="ECO:0000256" key="1">
    <source>
        <dbReference type="SAM" id="SignalP"/>
    </source>
</evidence>
<protein>
    <submittedName>
        <fullName evidence="2">Uncharacterized protein</fullName>
    </submittedName>
</protein>
<keyword evidence="3" id="KW-1185">Reference proteome</keyword>
<name>A0AAV2I860_LYMST</name>
<proteinExistence type="predicted"/>
<evidence type="ECO:0000313" key="2">
    <source>
        <dbReference type="EMBL" id="CAL1542389.1"/>
    </source>
</evidence>